<dbReference type="Pfam" id="PF07883">
    <property type="entry name" value="Cupin_2"/>
    <property type="match status" value="2"/>
</dbReference>
<gene>
    <name evidence="3" type="ORF">EGI31_10690</name>
</gene>
<evidence type="ECO:0000313" key="4">
    <source>
        <dbReference type="Proteomes" id="UP001204144"/>
    </source>
</evidence>
<sequence length="253" mass="29193">MKFLIIALFCMGIKTVFSQNLLQGQVFHLYELPKSEDDSRVFRQIIKNEQTDFMEKISIHHSTLKPGHKRRPAHTQEVDEELIIIQEGVLTVTINDETKELGPGSVLLIMPKDMQQMNNLSKNDVSYFVLIYKSKIQKNKQELAKSQMVDWNSVIFKPHDKGGRRDFFDRPTVMFDRVEMHVTTLKEGLNSHAPHKHIAEEMILIVNGNARMQIGESFYEGSKGDLFFLPSNHLHNLTNIGKGPTTYFAFQFN</sequence>
<organism evidence="3 4">
    <name type="scientific">Lacihabitans soyangensis</name>
    <dbReference type="NCBI Taxonomy" id="869394"/>
    <lineage>
        <taxon>Bacteria</taxon>
        <taxon>Pseudomonadati</taxon>
        <taxon>Bacteroidota</taxon>
        <taxon>Cytophagia</taxon>
        <taxon>Cytophagales</taxon>
        <taxon>Leadbetterellaceae</taxon>
        <taxon>Lacihabitans</taxon>
    </lineage>
</organism>
<feature type="domain" description="Cupin type-2" evidence="2">
    <location>
        <begin position="182"/>
        <end position="248"/>
    </location>
</feature>
<dbReference type="InterPro" id="IPR014710">
    <property type="entry name" value="RmlC-like_jellyroll"/>
</dbReference>
<dbReference type="PANTHER" id="PTHR35848:SF6">
    <property type="entry name" value="CUPIN TYPE-2 DOMAIN-CONTAINING PROTEIN"/>
    <property type="match status" value="1"/>
</dbReference>
<feature type="domain" description="Cupin type-2" evidence="2">
    <location>
        <begin position="61"/>
        <end position="129"/>
    </location>
</feature>
<dbReference type="AlphaFoldDB" id="A0AAE3H1Y2"/>
<accession>A0AAE3H1Y2</accession>
<keyword evidence="1" id="KW-0479">Metal-binding</keyword>
<dbReference type="PANTHER" id="PTHR35848">
    <property type="entry name" value="OXALATE-BINDING PROTEIN"/>
    <property type="match status" value="1"/>
</dbReference>
<dbReference type="EMBL" id="RJUF01000028">
    <property type="protein sequence ID" value="MCP9763423.1"/>
    <property type="molecule type" value="Genomic_DNA"/>
</dbReference>
<evidence type="ECO:0000313" key="3">
    <source>
        <dbReference type="EMBL" id="MCP9763423.1"/>
    </source>
</evidence>
<comment type="caution">
    <text evidence="3">The sequence shown here is derived from an EMBL/GenBank/DDBJ whole genome shotgun (WGS) entry which is preliminary data.</text>
</comment>
<evidence type="ECO:0000259" key="2">
    <source>
        <dbReference type="Pfam" id="PF07883"/>
    </source>
</evidence>
<dbReference type="InterPro" id="IPR013096">
    <property type="entry name" value="Cupin_2"/>
</dbReference>
<dbReference type="InterPro" id="IPR011051">
    <property type="entry name" value="RmlC_Cupin_sf"/>
</dbReference>
<name>A0AAE3H1Y2_9BACT</name>
<dbReference type="Gene3D" id="2.60.120.10">
    <property type="entry name" value="Jelly Rolls"/>
    <property type="match status" value="1"/>
</dbReference>
<dbReference type="SUPFAM" id="SSF51182">
    <property type="entry name" value="RmlC-like cupins"/>
    <property type="match status" value="1"/>
</dbReference>
<evidence type="ECO:0000256" key="1">
    <source>
        <dbReference type="ARBA" id="ARBA00022723"/>
    </source>
</evidence>
<dbReference type="RefSeq" id="WP_255037206.1">
    <property type="nucleotide sequence ID" value="NZ_RJUF01000028.1"/>
</dbReference>
<reference evidence="3 4" key="1">
    <citation type="submission" date="2018-11" db="EMBL/GenBank/DDBJ databases">
        <title>Novel bacteria species description.</title>
        <authorList>
            <person name="Han J.-H."/>
        </authorList>
    </citation>
    <scope>NUCLEOTIDE SEQUENCE [LARGE SCALE GENOMIC DNA]</scope>
    <source>
        <strain evidence="3 4">KCTC23259</strain>
    </source>
</reference>
<dbReference type="Proteomes" id="UP001204144">
    <property type="component" value="Unassembled WGS sequence"/>
</dbReference>
<dbReference type="InterPro" id="IPR051610">
    <property type="entry name" value="GPI/OXD"/>
</dbReference>
<keyword evidence="4" id="KW-1185">Reference proteome</keyword>
<dbReference type="GO" id="GO:0046872">
    <property type="term" value="F:metal ion binding"/>
    <property type="evidence" value="ECO:0007669"/>
    <property type="project" value="UniProtKB-KW"/>
</dbReference>
<proteinExistence type="predicted"/>
<protein>
    <submittedName>
        <fullName evidence="3">Cupin domain-containing protein</fullName>
    </submittedName>
</protein>